<keyword evidence="3" id="KW-0539">Nucleus</keyword>
<dbReference type="InterPro" id="IPR026822">
    <property type="entry name" value="Spp2/MOS2_G-patch"/>
</dbReference>
<dbReference type="InterPro" id="IPR000467">
    <property type="entry name" value="G_patch_dom"/>
</dbReference>
<evidence type="ECO:0000256" key="2">
    <source>
        <dbReference type="ARBA" id="ARBA00008576"/>
    </source>
</evidence>
<comment type="subcellular location">
    <subcellularLocation>
        <location evidence="1">Nucleus</location>
    </subcellularLocation>
</comment>
<evidence type="ECO:0000256" key="4">
    <source>
        <dbReference type="SAM" id="MobiDB-lite"/>
    </source>
</evidence>
<evidence type="ECO:0000256" key="3">
    <source>
        <dbReference type="ARBA" id="ARBA00023242"/>
    </source>
</evidence>
<feature type="compositionally biased region" description="Polar residues" evidence="4">
    <location>
        <begin position="1"/>
        <end position="13"/>
    </location>
</feature>
<evidence type="ECO:0000313" key="7">
    <source>
        <dbReference type="Proteomes" id="UP001217754"/>
    </source>
</evidence>
<organism evidence="6 7">
    <name type="scientific">Malassezia japonica</name>
    <dbReference type="NCBI Taxonomy" id="223818"/>
    <lineage>
        <taxon>Eukaryota</taxon>
        <taxon>Fungi</taxon>
        <taxon>Dikarya</taxon>
        <taxon>Basidiomycota</taxon>
        <taxon>Ustilaginomycotina</taxon>
        <taxon>Malasseziomycetes</taxon>
        <taxon>Malasseziales</taxon>
        <taxon>Malasseziaceae</taxon>
        <taxon>Malassezia</taxon>
    </lineage>
</organism>
<dbReference type="InterPro" id="IPR045166">
    <property type="entry name" value="Spp2-like"/>
</dbReference>
<dbReference type="GeneID" id="85223834"/>
<dbReference type="Pfam" id="PF12656">
    <property type="entry name" value="G-patch_2"/>
    <property type="match status" value="1"/>
</dbReference>
<dbReference type="EMBL" id="CP119958">
    <property type="protein sequence ID" value="WFD37243.1"/>
    <property type="molecule type" value="Genomic_DNA"/>
</dbReference>
<proteinExistence type="inferred from homology"/>
<feature type="region of interest" description="Disordered" evidence="4">
    <location>
        <begin position="236"/>
        <end position="295"/>
    </location>
</feature>
<evidence type="ECO:0000256" key="1">
    <source>
        <dbReference type="ARBA" id="ARBA00004123"/>
    </source>
</evidence>
<feature type="compositionally biased region" description="Basic and acidic residues" evidence="4">
    <location>
        <begin position="200"/>
        <end position="209"/>
    </location>
</feature>
<sequence length="295" mass="32584">MAGRSSAPSTGVSFSLAGRNEQGRRAQARVALFEEEEEDDEKPRDVPLGVKRKRHEPREANVPRVIPMQTHTDWREDRKKRLGLLDRHASELGSLASMRRPGQEGKAPVRGDATDNAPERAFTEPQQHGLVVKRTETPEEGEEVPMERDTTPPAHETAPTPPHEPETDEAAAIRELVAGAQGKRRGGGDRVISQPPEEEMLQHDVDTRPDAPTLDDYSTMPIEEFGAAMLRGMGWKDGSGVGKSRSGPTKAPEVQKRAVLLGLGAKERQVPSASKRPERRRDDRKYTPVPWQSSG</sequence>
<dbReference type="PANTHER" id="PTHR15818:SF2">
    <property type="entry name" value="G-PATCH DOMAIN AND KOW MOTIFS-CONTAINING PROTEIN"/>
    <property type="match status" value="1"/>
</dbReference>
<dbReference type="PROSITE" id="PS50174">
    <property type="entry name" value="G_PATCH"/>
    <property type="match status" value="1"/>
</dbReference>
<dbReference type="RefSeq" id="XP_060120140.1">
    <property type="nucleotide sequence ID" value="XM_060264157.1"/>
</dbReference>
<dbReference type="AlphaFoldDB" id="A0AAF0J8F5"/>
<evidence type="ECO:0000313" key="6">
    <source>
        <dbReference type="EMBL" id="WFD37243.1"/>
    </source>
</evidence>
<keyword evidence="7" id="KW-1185">Reference proteome</keyword>
<comment type="similarity">
    <text evidence="2">Belongs to the SPP2 family.</text>
</comment>
<dbReference type="GO" id="GO:0005681">
    <property type="term" value="C:spliceosomal complex"/>
    <property type="evidence" value="ECO:0007669"/>
    <property type="project" value="TreeGrafter"/>
</dbReference>
<feature type="region of interest" description="Disordered" evidence="4">
    <location>
        <begin position="1"/>
        <end position="218"/>
    </location>
</feature>
<reference evidence="6" key="1">
    <citation type="submission" date="2023-03" db="EMBL/GenBank/DDBJ databases">
        <title>Mating type loci evolution in Malassezia.</title>
        <authorList>
            <person name="Coelho M.A."/>
        </authorList>
    </citation>
    <scope>NUCLEOTIDE SEQUENCE</scope>
    <source>
        <strain evidence="6">CBS 9431</strain>
    </source>
</reference>
<dbReference type="PANTHER" id="PTHR15818">
    <property type="entry name" value="G PATCH AND KOW-CONTAINING"/>
    <property type="match status" value="1"/>
</dbReference>
<dbReference type="GO" id="GO:0000398">
    <property type="term" value="P:mRNA splicing, via spliceosome"/>
    <property type="evidence" value="ECO:0007669"/>
    <property type="project" value="InterPro"/>
</dbReference>
<feature type="compositionally biased region" description="Basic and acidic residues" evidence="4">
    <location>
        <begin position="265"/>
        <end position="286"/>
    </location>
</feature>
<gene>
    <name evidence="6" type="primary">spp2</name>
    <name evidence="6" type="ORF">MJAP1_000185</name>
</gene>
<feature type="compositionally biased region" description="Basic and acidic residues" evidence="4">
    <location>
        <begin position="101"/>
        <end position="122"/>
    </location>
</feature>
<feature type="compositionally biased region" description="Basic and acidic residues" evidence="4">
    <location>
        <begin position="72"/>
        <end position="90"/>
    </location>
</feature>
<accession>A0AAF0J8F5</accession>
<protein>
    <submittedName>
        <fullName evidence="6">DNA primase large subunit Spp2</fullName>
    </submittedName>
</protein>
<feature type="domain" description="G-patch" evidence="5">
    <location>
        <begin position="222"/>
        <end position="268"/>
    </location>
</feature>
<dbReference type="SMART" id="SM00443">
    <property type="entry name" value="G_patch"/>
    <property type="match status" value="1"/>
</dbReference>
<name>A0AAF0J8F5_9BASI</name>
<dbReference type="Proteomes" id="UP001217754">
    <property type="component" value="Chromosome 1"/>
</dbReference>
<dbReference type="GO" id="GO:0003676">
    <property type="term" value="F:nucleic acid binding"/>
    <property type="evidence" value="ECO:0007669"/>
    <property type="project" value="InterPro"/>
</dbReference>
<evidence type="ECO:0000259" key="5">
    <source>
        <dbReference type="PROSITE" id="PS50174"/>
    </source>
</evidence>